<reference evidence="1" key="2">
    <citation type="submission" date="2020-09" db="EMBL/GenBank/DDBJ databases">
        <authorList>
            <person name="Sun Q."/>
            <person name="Ohkuma M."/>
        </authorList>
    </citation>
    <scope>NUCLEOTIDE SEQUENCE</scope>
    <source>
        <strain evidence="1">JCM 4637</strain>
    </source>
</reference>
<dbReference type="EMBL" id="BMVC01000028">
    <property type="protein sequence ID" value="GHD17948.1"/>
    <property type="molecule type" value="Genomic_DNA"/>
</dbReference>
<comment type="caution">
    <text evidence="1">The sequence shown here is derived from an EMBL/GenBank/DDBJ whole genome shotgun (WGS) entry which is preliminary data.</text>
</comment>
<sequence length="86" mass="8857">MLGEALHVDGDGGQDVLDVSPGQAAVAAAPRLMVVDELVHRSFDAGAGGVEAPPLVVVRVSTMTCQEFTEVAREEVHSAYGATGHT</sequence>
<gene>
    <name evidence="1" type="ORF">GCM10010334_80240</name>
</gene>
<proteinExistence type="predicted"/>
<organism evidence="1 2">
    <name type="scientific">Streptomyces finlayi</name>
    <dbReference type="NCBI Taxonomy" id="67296"/>
    <lineage>
        <taxon>Bacteria</taxon>
        <taxon>Bacillati</taxon>
        <taxon>Actinomycetota</taxon>
        <taxon>Actinomycetes</taxon>
        <taxon>Kitasatosporales</taxon>
        <taxon>Streptomycetaceae</taxon>
        <taxon>Streptomyces</taxon>
    </lineage>
</organism>
<evidence type="ECO:0000313" key="1">
    <source>
        <dbReference type="EMBL" id="GHD17948.1"/>
    </source>
</evidence>
<dbReference type="Proteomes" id="UP000638353">
    <property type="component" value="Unassembled WGS sequence"/>
</dbReference>
<reference evidence="1" key="1">
    <citation type="journal article" date="2014" name="Int. J. Syst. Evol. Microbiol.">
        <title>Complete genome sequence of Corynebacterium casei LMG S-19264T (=DSM 44701T), isolated from a smear-ripened cheese.</title>
        <authorList>
            <consortium name="US DOE Joint Genome Institute (JGI-PGF)"/>
            <person name="Walter F."/>
            <person name="Albersmeier A."/>
            <person name="Kalinowski J."/>
            <person name="Ruckert C."/>
        </authorList>
    </citation>
    <scope>NUCLEOTIDE SEQUENCE</scope>
    <source>
        <strain evidence="1">JCM 4637</strain>
    </source>
</reference>
<evidence type="ECO:0000313" key="2">
    <source>
        <dbReference type="Proteomes" id="UP000638353"/>
    </source>
</evidence>
<dbReference type="AlphaFoldDB" id="A0A919CG87"/>
<name>A0A919CG87_9ACTN</name>
<protein>
    <submittedName>
        <fullName evidence="1">Uncharacterized protein</fullName>
    </submittedName>
</protein>
<accession>A0A919CG87</accession>